<evidence type="ECO:0000256" key="2">
    <source>
        <dbReference type="ARBA" id="ARBA00022490"/>
    </source>
</evidence>
<evidence type="ECO:0000256" key="1">
    <source>
        <dbReference type="ARBA" id="ARBA00004496"/>
    </source>
</evidence>
<evidence type="ECO:0000313" key="6">
    <source>
        <dbReference type="Proteomes" id="UP001152320"/>
    </source>
</evidence>
<dbReference type="Pfam" id="PF13409">
    <property type="entry name" value="GST_N_2"/>
    <property type="match status" value="1"/>
</dbReference>
<name>A0A9Q1BGS4_HOLLE</name>
<dbReference type="InterPro" id="IPR051369">
    <property type="entry name" value="GST_Theta"/>
</dbReference>
<dbReference type="Gene3D" id="1.20.1050.10">
    <property type="match status" value="1"/>
</dbReference>
<reference evidence="5" key="1">
    <citation type="submission" date="2021-10" db="EMBL/GenBank/DDBJ databases">
        <title>Tropical sea cucumber genome reveals ecological adaptation and Cuvierian tubules defense mechanism.</title>
        <authorList>
            <person name="Chen T."/>
        </authorList>
    </citation>
    <scope>NUCLEOTIDE SEQUENCE</scope>
    <source>
        <strain evidence="5">Nanhai2018</strain>
        <tissue evidence="5">Muscle</tissue>
    </source>
</reference>
<evidence type="ECO:0000313" key="5">
    <source>
        <dbReference type="EMBL" id="KAJ8024032.1"/>
    </source>
</evidence>
<organism evidence="5 6">
    <name type="scientific">Holothuria leucospilota</name>
    <name type="common">Black long sea cucumber</name>
    <name type="synonym">Mertensiothuria leucospilota</name>
    <dbReference type="NCBI Taxonomy" id="206669"/>
    <lineage>
        <taxon>Eukaryota</taxon>
        <taxon>Metazoa</taxon>
        <taxon>Echinodermata</taxon>
        <taxon>Eleutherozoa</taxon>
        <taxon>Echinozoa</taxon>
        <taxon>Holothuroidea</taxon>
        <taxon>Aspidochirotacea</taxon>
        <taxon>Aspidochirotida</taxon>
        <taxon>Holothuriidae</taxon>
        <taxon>Holothuria</taxon>
    </lineage>
</organism>
<feature type="domain" description="GST N-terminal" evidence="3">
    <location>
        <begin position="3"/>
        <end position="84"/>
    </location>
</feature>
<evidence type="ECO:0000259" key="3">
    <source>
        <dbReference type="PROSITE" id="PS50404"/>
    </source>
</evidence>
<dbReference type="GO" id="GO:0004364">
    <property type="term" value="F:glutathione transferase activity"/>
    <property type="evidence" value="ECO:0007669"/>
    <property type="project" value="TreeGrafter"/>
</dbReference>
<dbReference type="GO" id="GO:0006749">
    <property type="term" value="P:glutathione metabolic process"/>
    <property type="evidence" value="ECO:0007669"/>
    <property type="project" value="TreeGrafter"/>
</dbReference>
<dbReference type="Pfam" id="PF00043">
    <property type="entry name" value="GST_C"/>
    <property type="match status" value="1"/>
</dbReference>
<dbReference type="InterPro" id="IPR004046">
    <property type="entry name" value="GST_C"/>
</dbReference>
<dbReference type="EMBL" id="JAIZAY010000019">
    <property type="protein sequence ID" value="KAJ8024032.1"/>
    <property type="molecule type" value="Genomic_DNA"/>
</dbReference>
<dbReference type="Gene3D" id="3.40.30.10">
    <property type="entry name" value="Glutaredoxin"/>
    <property type="match status" value="1"/>
</dbReference>
<evidence type="ECO:0000259" key="4">
    <source>
        <dbReference type="PROSITE" id="PS50405"/>
    </source>
</evidence>
<gene>
    <name evidence="5" type="ORF">HOLleu_36642</name>
</gene>
<dbReference type="InterPro" id="IPR010987">
    <property type="entry name" value="Glutathione-S-Trfase_C-like"/>
</dbReference>
<sequence>MATEFVYYHVPLSQPSRTVLLLLKLTNAPHKVHILDMRKGDHKKPEFLAVNPFGKVPVLVHGDFVLTESPAIAKYIARSTKCDDHWYPADVKKAARVDEYLSYQHTTVRKASIAIAMTYVFIPRSTGKPATEEDKNAAYKGLQDTLEGFENYFLKDRPFVAGDKISIADLFALSEVILQCEMSGRDFLETRPKVKAWVDRCKEEFKPQFDLVFQPLYDFCESLK</sequence>
<keyword evidence="6" id="KW-1185">Reference proteome</keyword>
<comment type="subcellular location">
    <subcellularLocation>
        <location evidence="1">Cytoplasm</location>
    </subcellularLocation>
</comment>
<dbReference type="PANTHER" id="PTHR43917:SF8">
    <property type="entry name" value="GH16740P-RELATED"/>
    <property type="match status" value="1"/>
</dbReference>
<dbReference type="PROSITE" id="PS50405">
    <property type="entry name" value="GST_CTER"/>
    <property type="match status" value="1"/>
</dbReference>
<protein>
    <submittedName>
        <fullName evidence="5">Glutathione S-transferase theta-1</fullName>
    </submittedName>
</protein>
<dbReference type="InterPro" id="IPR040079">
    <property type="entry name" value="Glutathione_S-Trfase"/>
</dbReference>
<comment type="caution">
    <text evidence="5">The sequence shown here is derived from an EMBL/GenBank/DDBJ whole genome shotgun (WGS) entry which is preliminary data.</text>
</comment>
<feature type="domain" description="GST C-terminal" evidence="4">
    <location>
        <begin position="90"/>
        <end position="219"/>
    </location>
</feature>
<dbReference type="SFLD" id="SFLDS00019">
    <property type="entry name" value="Glutathione_Transferase_(cytos"/>
    <property type="match status" value="1"/>
</dbReference>
<dbReference type="InterPro" id="IPR004045">
    <property type="entry name" value="Glutathione_S-Trfase_N"/>
</dbReference>
<dbReference type="AlphaFoldDB" id="A0A9Q1BGS4"/>
<dbReference type="GO" id="GO:0005737">
    <property type="term" value="C:cytoplasm"/>
    <property type="evidence" value="ECO:0007669"/>
    <property type="project" value="UniProtKB-SubCell"/>
</dbReference>
<dbReference type="PROSITE" id="PS50404">
    <property type="entry name" value="GST_NTER"/>
    <property type="match status" value="1"/>
</dbReference>
<proteinExistence type="predicted"/>
<dbReference type="SUPFAM" id="SSF52833">
    <property type="entry name" value="Thioredoxin-like"/>
    <property type="match status" value="1"/>
</dbReference>
<dbReference type="InterPro" id="IPR036249">
    <property type="entry name" value="Thioredoxin-like_sf"/>
</dbReference>
<keyword evidence="2" id="KW-0963">Cytoplasm</keyword>
<dbReference type="PANTHER" id="PTHR43917">
    <property type="match status" value="1"/>
</dbReference>
<dbReference type="SUPFAM" id="SSF47616">
    <property type="entry name" value="GST C-terminal domain-like"/>
    <property type="match status" value="1"/>
</dbReference>
<dbReference type="SFLD" id="SFLDG00358">
    <property type="entry name" value="Main_(cytGST)"/>
    <property type="match status" value="1"/>
</dbReference>
<accession>A0A9Q1BGS4</accession>
<dbReference type="Proteomes" id="UP001152320">
    <property type="component" value="Chromosome 19"/>
</dbReference>
<dbReference type="InterPro" id="IPR036282">
    <property type="entry name" value="Glutathione-S-Trfase_C_sf"/>
</dbReference>
<dbReference type="OrthoDB" id="422574at2759"/>